<name>A0AAV8W7C7_9CUCU</name>
<proteinExistence type="predicted"/>
<feature type="region of interest" description="Disordered" evidence="1">
    <location>
        <begin position="18"/>
        <end position="46"/>
    </location>
</feature>
<organism evidence="2 3">
    <name type="scientific">Exocentrus adspersus</name>
    <dbReference type="NCBI Taxonomy" id="1586481"/>
    <lineage>
        <taxon>Eukaryota</taxon>
        <taxon>Metazoa</taxon>
        <taxon>Ecdysozoa</taxon>
        <taxon>Arthropoda</taxon>
        <taxon>Hexapoda</taxon>
        <taxon>Insecta</taxon>
        <taxon>Pterygota</taxon>
        <taxon>Neoptera</taxon>
        <taxon>Endopterygota</taxon>
        <taxon>Coleoptera</taxon>
        <taxon>Polyphaga</taxon>
        <taxon>Cucujiformia</taxon>
        <taxon>Chrysomeloidea</taxon>
        <taxon>Cerambycidae</taxon>
        <taxon>Lamiinae</taxon>
        <taxon>Acanthocinini</taxon>
        <taxon>Exocentrus</taxon>
    </lineage>
</organism>
<reference evidence="2 3" key="1">
    <citation type="journal article" date="2023" name="Insect Mol. Biol.">
        <title>Genome sequencing provides insights into the evolution of gene families encoding plant cell wall-degrading enzymes in longhorned beetles.</title>
        <authorList>
            <person name="Shin N.R."/>
            <person name="Okamura Y."/>
            <person name="Kirsch R."/>
            <person name="Pauchet Y."/>
        </authorList>
    </citation>
    <scope>NUCLEOTIDE SEQUENCE [LARGE SCALE GENOMIC DNA]</scope>
    <source>
        <strain evidence="2">EAD_L_NR</strain>
    </source>
</reference>
<evidence type="ECO:0000313" key="2">
    <source>
        <dbReference type="EMBL" id="KAJ8922471.1"/>
    </source>
</evidence>
<evidence type="ECO:0000313" key="3">
    <source>
        <dbReference type="Proteomes" id="UP001159042"/>
    </source>
</evidence>
<sequence length="139" mass="15775">MKHYIYVALESYERRGRMVQQKPISAKDELHPSPKPSSPHAAVPDVIGEPNLIISTGISETRRDTEMVKWAKIGRPELSQWPGPTQKRAQEVTINEEAIQWSNNVKYLGVHLDGTMTWGHHVAETIRKALSGSLWRKPD</sequence>
<gene>
    <name evidence="2" type="ORF">NQ315_007499</name>
</gene>
<keyword evidence="3" id="KW-1185">Reference proteome</keyword>
<dbReference type="EMBL" id="JANEYG010000006">
    <property type="protein sequence ID" value="KAJ8922471.1"/>
    <property type="molecule type" value="Genomic_DNA"/>
</dbReference>
<evidence type="ECO:0000256" key="1">
    <source>
        <dbReference type="SAM" id="MobiDB-lite"/>
    </source>
</evidence>
<dbReference type="Proteomes" id="UP001159042">
    <property type="component" value="Unassembled WGS sequence"/>
</dbReference>
<accession>A0AAV8W7C7</accession>
<dbReference type="AlphaFoldDB" id="A0AAV8W7C7"/>
<protein>
    <submittedName>
        <fullName evidence="2">Uncharacterized protein</fullName>
    </submittedName>
</protein>
<comment type="caution">
    <text evidence="2">The sequence shown here is derived from an EMBL/GenBank/DDBJ whole genome shotgun (WGS) entry which is preliminary data.</text>
</comment>